<accession>A0A0A9HBU3</accession>
<dbReference type="EMBL" id="GBRH01163286">
    <property type="protein sequence ID" value="JAE34610.1"/>
    <property type="molecule type" value="Transcribed_RNA"/>
</dbReference>
<dbReference type="AlphaFoldDB" id="A0A0A9HBU3"/>
<proteinExistence type="predicted"/>
<name>A0A0A9HBU3_ARUDO</name>
<reference evidence="1" key="1">
    <citation type="submission" date="2014-09" db="EMBL/GenBank/DDBJ databases">
        <authorList>
            <person name="Magalhaes I.L.F."/>
            <person name="Oliveira U."/>
            <person name="Santos F.R."/>
            <person name="Vidigal T.H.D.A."/>
            <person name="Brescovit A.D."/>
            <person name="Santos A.J."/>
        </authorList>
    </citation>
    <scope>NUCLEOTIDE SEQUENCE</scope>
    <source>
        <tissue evidence="1">Shoot tissue taken approximately 20 cm above the soil surface</tissue>
    </source>
</reference>
<sequence>MGFYLRRHHGLCSVLSSLSCLASIIC</sequence>
<dbReference type="PROSITE" id="PS51257">
    <property type="entry name" value="PROKAR_LIPOPROTEIN"/>
    <property type="match status" value="1"/>
</dbReference>
<organism evidence="1">
    <name type="scientific">Arundo donax</name>
    <name type="common">Giant reed</name>
    <name type="synonym">Donax arundinaceus</name>
    <dbReference type="NCBI Taxonomy" id="35708"/>
    <lineage>
        <taxon>Eukaryota</taxon>
        <taxon>Viridiplantae</taxon>
        <taxon>Streptophyta</taxon>
        <taxon>Embryophyta</taxon>
        <taxon>Tracheophyta</taxon>
        <taxon>Spermatophyta</taxon>
        <taxon>Magnoliopsida</taxon>
        <taxon>Liliopsida</taxon>
        <taxon>Poales</taxon>
        <taxon>Poaceae</taxon>
        <taxon>PACMAD clade</taxon>
        <taxon>Arundinoideae</taxon>
        <taxon>Arundineae</taxon>
        <taxon>Arundo</taxon>
    </lineage>
</organism>
<protein>
    <submittedName>
        <fullName evidence="1">Uncharacterized protein</fullName>
    </submittedName>
</protein>
<evidence type="ECO:0000313" key="1">
    <source>
        <dbReference type="EMBL" id="JAE34610.1"/>
    </source>
</evidence>
<reference evidence="1" key="2">
    <citation type="journal article" date="2015" name="Data Brief">
        <title>Shoot transcriptome of the giant reed, Arundo donax.</title>
        <authorList>
            <person name="Barrero R.A."/>
            <person name="Guerrero F.D."/>
            <person name="Moolhuijzen P."/>
            <person name="Goolsby J.A."/>
            <person name="Tidwell J."/>
            <person name="Bellgard S.E."/>
            <person name="Bellgard M.I."/>
        </authorList>
    </citation>
    <scope>NUCLEOTIDE SEQUENCE</scope>
    <source>
        <tissue evidence="1">Shoot tissue taken approximately 20 cm above the soil surface</tissue>
    </source>
</reference>